<dbReference type="PANTHER" id="PTHR12271:SF133">
    <property type="entry name" value="POLY(A) RNA POLYMERASE, MITOCHONDRIAL"/>
    <property type="match status" value="1"/>
</dbReference>
<dbReference type="GO" id="GO:1990817">
    <property type="term" value="F:poly(A) RNA polymerase activity"/>
    <property type="evidence" value="ECO:0007669"/>
    <property type="project" value="TreeGrafter"/>
</dbReference>
<organism evidence="2">
    <name type="scientific">Anopheles darlingi</name>
    <name type="common">Mosquito</name>
    <dbReference type="NCBI Taxonomy" id="43151"/>
    <lineage>
        <taxon>Eukaryota</taxon>
        <taxon>Metazoa</taxon>
        <taxon>Ecdysozoa</taxon>
        <taxon>Arthropoda</taxon>
        <taxon>Hexapoda</taxon>
        <taxon>Insecta</taxon>
        <taxon>Pterygota</taxon>
        <taxon>Neoptera</taxon>
        <taxon>Endopterygota</taxon>
        <taxon>Diptera</taxon>
        <taxon>Nematocera</taxon>
        <taxon>Culicoidea</taxon>
        <taxon>Culicidae</taxon>
        <taxon>Anophelinae</taxon>
        <taxon>Anopheles</taxon>
    </lineage>
</organism>
<dbReference type="SUPFAM" id="SSF81631">
    <property type="entry name" value="PAP/OAS1 substrate-binding domain"/>
    <property type="match status" value="1"/>
</dbReference>
<sequence length="488" mass="55738">MESRQLWTNLLVKRLIIDLKSYQEDSIALHSYTLSQFEPLIASAQTILSKCTVLEASKDDDDMKKIVDNSYLPEIIRCHVCNESVASYHTFKDHLQSKHGIFFNAEPKLASIVSPQIPPTNPAHVSFLEPNCIRPTTENLSKSTKNFLSKDPDRVARNHMAMGDLIRNDSKNRHHLSQLQNILIEHFPSVVCYQFGSRSLGTASITSDIDVFVDLEGTFYGREGKHDVSTPQEAVQVVKSILENTSLWVIEVASPKARVPLLKVVHLDTGMKCDLTFTDGLGYCNTKLLEYLVSLQPTCRALICYLKQWNIDSCLTSYTIALMVVFFYQCHGLLPSVEFLQRYPYCVKNIDCWNVGFATPPLSELGMIQCMEPVSDLARNFFHFYSNQTEGFSWDTDIVCPYMGRLGITKKIFKDPNLTEMPHEMVRYRYYMTKHEMETDYLKLFAYDRPFVVQDPIDLSHNVAKGIAAVKAAKFIRYFYLSALYLSA</sequence>
<reference evidence="2" key="1">
    <citation type="submission" date="2018-01" db="EMBL/GenBank/DDBJ databases">
        <title>An insight into the sialome of Amazonian anophelines.</title>
        <authorList>
            <person name="Ribeiro J.M."/>
            <person name="Scarpassa V."/>
            <person name="Calvo E."/>
        </authorList>
    </citation>
    <scope>NUCLEOTIDE SEQUENCE</scope>
</reference>
<dbReference type="AlphaFoldDB" id="A0A2M4CL74"/>
<dbReference type="VEuPathDB" id="VectorBase:ADAR2_002600"/>
<dbReference type="PROSITE" id="PS00028">
    <property type="entry name" value="ZINC_FINGER_C2H2_1"/>
    <property type="match status" value="1"/>
</dbReference>
<dbReference type="GO" id="GO:0031123">
    <property type="term" value="P:RNA 3'-end processing"/>
    <property type="evidence" value="ECO:0007669"/>
    <property type="project" value="TreeGrafter"/>
</dbReference>
<dbReference type="EMBL" id="GGFL01001831">
    <property type="protein sequence ID" value="MBW66009.1"/>
    <property type="molecule type" value="Transcribed_RNA"/>
</dbReference>
<dbReference type="Pfam" id="PF22600">
    <property type="entry name" value="MTPAP-like_central"/>
    <property type="match status" value="1"/>
</dbReference>
<dbReference type="PANTHER" id="PTHR12271">
    <property type="entry name" value="POLY A POLYMERASE CID PAP -RELATED"/>
    <property type="match status" value="1"/>
</dbReference>
<accession>A0A2M4CL74</accession>
<proteinExistence type="predicted"/>
<feature type="domain" description="C2H2-type" evidence="1">
    <location>
        <begin position="78"/>
        <end position="99"/>
    </location>
</feature>
<dbReference type="SUPFAM" id="SSF81301">
    <property type="entry name" value="Nucleotidyltransferase"/>
    <property type="match status" value="1"/>
</dbReference>
<evidence type="ECO:0000313" key="2">
    <source>
        <dbReference type="EMBL" id="MBW66009.1"/>
    </source>
</evidence>
<dbReference type="InterPro" id="IPR013087">
    <property type="entry name" value="Znf_C2H2_type"/>
</dbReference>
<dbReference type="InterPro" id="IPR043519">
    <property type="entry name" value="NT_sf"/>
</dbReference>
<evidence type="ECO:0000259" key="1">
    <source>
        <dbReference type="PROSITE" id="PS00028"/>
    </source>
</evidence>
<dbReference type="Gene3D" id="3.30.460.10">
    <property type="entry name" value="Beta Polymerase, domain 2"/>
    <property type="match status" value="1"/>
</dbReference>
<protein>
    <submittedName>
        <fullName evidence="2">Putative s-m checkpoint control protein cid1</fullName>
    </submittedName>
</protein>
<dbReference type="CDD" id="cd05402">
    <property type="entry name" value="NT_PAP_TUTase"/>
    <property type="match status" value="1"/>
</dbReference>
<dbReference type="InterPro" id="IPR054708">
    <property type="entry name" value="MTPAP-like_central"/>
</dbReference>
<name>A0A2M4CL74_ANODA</name>
<dbReference type="Gene3D" id="1.10.1410.10">
    <property type="match status" value="1"/>
</dbReference>